<dbReference type="PROSITE" id="PS51257">
    <property type="entry name" value="PROKAR_LIPOPROTEIN"/>
    <property type="match status" value="1"/>
</dbReference>
<sequence length="235" mass="26302">MTRCSICDNGMFMEAVVALCVTAVACLCAAYHLMEEDIINRQKTMRKKRKVIYGSSFFTDQVIEQWAHIPVNVNARRQANPQELDDESPSFMSPSTQAGLDDGSEGDAVESSMHMMGEAASQLGGSNAVGSWHQGGKRTTRSRNTKVLNETMSVIATTMVRLVQAIEWIHYVVDEEALVQKIEDLEGADETTRILALEFLSDNPTKRKTFMQLTTNERRGFFISRHLPDYDGCKP</sequence>
<protein>
    <submittedName>
        <fullName evidence="3">Uncharacterized protein</fullName>
    </submittedName>
</protein>
<dbReference type="AlphaFoldDB" id="A0A834YD16"/>
<proteinExistence type="predicted"/>
<name>A0A834YD16_TETSI</name>
<dbReference type="Proteomes" id="UP000655225">
    <property type="component" value="Unassembled WGS sequence"/>
</dbReference>
<evidence type="ECO:0000313" key="4">
    <source>
        <dbReference type="Proteomes" id="UP000655225"/>
    </source>
</evidence>
<organism evidence="3 4">
    <name type="scientific">Tetracentron sinense</name>
    <name type="common">Spur-leaf</name>
    <dbReference type="NCBI Taxonomy" id="13715"/>
    <lineage>
        <taxon>Eukaryota</taxon>
        <taxon>Viridiplantae</taxon>
        <taxon>Streptophyta</taxon>
        <taxon>Embryophyta</taxon>
        <taxon>Tracheophyta</taxon>
        <taxon>Spermatophyta</taxon>
        <taxon>Magnoliopsida</taxon>
        <taxon>Trochodendrales</taxon>
        <taxon>Trochodendraceae</taxon>
        <taxon>Tetracentron</taxon>
    </lineage>
</organism>
<feature type="region of interest" description="Disordered" evidence="1">
    <location>
        <begin position="124"/>
        <end position="144"/>
    </location>
</feature>
<accession>A0A834YD16</accession>
<evidence type="ECO:0000256" key="1">
    <source>
        <dbReference type="SAM" id="MobiDB-lite"/>
    </source>
</evidence>
<feature type="region of interest" description="Disordered" evidence="1">
    <location>
        <begin position="81"/>
        <end position="109"/>
    </location>
</feature>
<gene>
    <name evidence="3" type="ORF">HHK36_029462</name>
</gene>
<comment type="caution">
    <text evidence="3">The sequence shown here is derived from an EMBL/GenBank/DDBJ whole genome shotgun (WGS) entry which is preliminary data.</text>
</comment>
<evidence type="ECO:0000256" key="2">
    <source>
        <dbReference type="SAM" id="Phobius"/>
    </source>
</evidence>
<reference evidence="3 4" key="1">
    <citation type="submission" date="2020-04" db="EMBL/GenBank/DDBJ databases">
        <title>Plant Genome Project.</title>
        <authorList>
            <person name="Zhang R.-G."/>
        </authorList>
    </citation>
    <scope>NUCLEOTIDE SEQUENCE [LARGE SCALE GENOMIC DNA]</scope>
    <source>
        <strain evidence="3">YNK0</strain>
        <tissue evidence="3">Leaf</tissue>
    </source>
</reference>
<keyword evidence="4" id="KW-1185">Reference proteome</keyword>
<dbReference type="EMBL" id="JABCRI010000023">
    <property type="protein sequence ID" value="KAF8378125.1"/>
    <property type="molecule type" value="Genomic_DNA"/>
</dbReference>
<feature type="compositionally biased region" description="Basic residues" evidence="1">
    <location>
        <begin position="135"/>
        <end position="144"/>
    </location>
</feature>
<keyword evidence="2" id="KW-1133">Transmembrane helix</keyword>
<keyword evidence="2" id="KW-0472">Membrane</keyword>
<keyword evidence="2" id="KW-0812">Transmembrane</keyword>
<feature type="transmembrane region" description="Helical" evidence="2">
    <location>
        <begin position="12"/>
        <end position="34"/>
    </location>
</feature>
<evidence type="ECO:0000313" key="3">
    <source>
        <dbReference type="EMBL" id="KAF8378125.1"/>
    </source>
</evidence>